<sequence length="68" mass="7766">MLLWINEETGFYLDLLTSQSAIALFHKFQAALSWLLKVSSLSVRLCNFLESHLVCKVKFVLKLEPKPG</sequence>
<evidence type="ECO:0000313" key="1">
    <source>
        <dbReference type="EMBL" id="TKR76786.1"/>
    </source>
</evidence>
<reference evidence="1 2" key="1">
    <citation type="journal article" date="2015" name="Genome Biol.">
        <title>Comparative genomics of Steinernema reveals deeply conserved gene regulatory networks.</title>
        <authorList>
            <person name="Dillman A.R."/>
            <person name="Macchietto M."/>
            <person name="Porter C.F."/>
            <person name="Rogers A."/>
            <person name="Williams B."/>
            <person name="Antoshechkin I."/>
            <person name="Lee M.M."/>
            <person name="Goodwin Z."/>
            <person name="Lu X."/>
            <person name="Lewis E.E."/>
            <person name="Goodrich-Blair H."/>
            <person name="Stock S.P."/>
            <person name="Adams B.J."/>
            <person name="Sternberg P.W."/>
            <person name="Mortazavi A."/>
        </authorList>
    </citation>
    <scope>NUCLEOTIDE SEQUENCE [LARGE SCALE GENOMIC DNA]</scope>
    <source>
        <strain evidence="1 2">ALL</strain>
    </source>
</reference>
<reference evidence="1 2" key="2">
    <citation type="journal article" date="2019" name="G3 (Bethesda)">
        <title>Hybrid Assembly of the Genome of the Entomopathogenic Nematode Steinernema carpocapsae Identifies the X-Chromosome.</title>
        <authorList>
            <person name="Serra L."/>
            <person name="Macchietto M."/>
            <person name="Macias-Munoz A."/>
            <person name="McGill C.J."/>
            <person name="Rodriguez I.M."/>
            <person name="Rodriguez B."/>
            <person name="Murad R."/>
            <person name="Mortazavi A."/>
        </authorList>
    </citation>
    <scope>NUCLEOTIDE SEQUENCE [LARGE SCALE GENOMIC DNA]</scope>
    <source>
        <strain evidence="1 2">ALL</strain>
    </source>
</reference>
<name>A0A4U5N2Y6_STECR</name>
<dbReference type="EMBL" id="AZBU02000005">
    <property type="protein sequence ID" value="TKR76786.1"/>
    <property type="molecule type" value="Genomic_DNA"/>
</dbReference>
<keyword evidence="2" id="KW-1185">Reference proteome</keyword>
<proteinExistence type="predicted"/>
<gene>
    <name evidence="1" type="ORF">L596_017873</name>
</gene>
<comment type="caution">
    <text evidence="1">The sequence shown here is derived from an EMBL/GenBank/DDBJ whole genome shotgun (WGS) entry which is preliminary data.</text>
</comment>
<evidence type="ECO:0000313" key="2">
    <source>
        <dbReference type="Proteomes" id="UP000298663"/>
    </source>
</evidence>
<organism evidence="1 2">
    <name type="scientific">Steinernema carpocapsae</name>
    <name type="common">Entomopathogenic nematode</name>
    <dbReference type="NCBI Taxonomy" id="34508"/>
    <lineage>
        <taxon>Eukaryota</taxon>
        <taxon>Metazoa</taxon>
        <taxon>Ecdysozoa</taxon>
        <taxon>Nematoda</taxon>
        <taxon>Chromadorea</taxon>
        <taxon>Rhabditida</taxon>
        <taxon>Tylenchina</taxon>
        <taxon>Panagrolaimomorpha</taxon>
        <taxon>Strongyloidoidea</taxon>
        <taxon>Steinernematidae</taxon>
        <taxon>Steinernema</taxon>
    </lineage>
</organism>
<dbReference type="AlphaFoldDB" id="A0A4U5N2Y6"/>
<protein>
    <submittedName>
        <fullName evidence="1">Uncharacterized protein</fullName>
    </submittedName>
</protein>
<dbReference type="Proteomes" id="UP000298663">
    <property type="component" value="Unassembled WGS sequence"/>
</dbReference>
<accession>A0A4U5N2Y6</accession>